<reference evidence="3 4" key="1">
    <citation type="journal article" date="2016" name="Nat. Commun.">
        <title>Thousands of microbial genomes shed light on interconnected biogeochemical processes in an aquifer system.</title>
        <authorList>
            <person name="Anantharaman K."/>
            <person name="Brown C.T."/>
            <person name="Hug L.A."/>
            <person name="Sharon I."/>
            <person name="Castelle C.J."/>
            <person name="Probst A.J."/>
            <person name="Thomas B.C."/>
            <person name="Singh A."/>
            <person name="Wilkins M.J."/>
            <person name="Karaoz U."/>
            <person name="Brodie E.L."/>
            <person name="Williams K.H."/>
            <person name="Hubbard S.S."/>
            <person name="Banfield J.F."/>
        </authorList>
    </citation>
    <scope>NUCLEOTIDE SEQUENCE [LARGE SCALE GENOMIC DNA]</scope>
</reference>
<comment type="function">
    <text evidence="2">One of several proteins that assist in the late maturation steps of the functional core of the 30S ribosomal subunit. Associates with free 30S ribosomal subunits (but not with 30S subunits that are part of 70S ribosomes or polysomes). Required for efficient processing of 16S rRNA. May interact with the 5'-terminal helix region of 16S rRNA.</text>
</comment>
<comment type="subunit">
    <text evidence="2">Monomer. Binds 30S ribosomal subunits, but not 50S ribosomal subunits or 70S ribosomes.</text>
</comment>
<accession>A0A1F7REK1</accession>
<dbReference type="Gene3D" id="3.30.300.20">
    <property type="match status" value="1"/>
</dbReference>
<dbReference type="HAMAP" id="MF_00003">
    <property type="entry name" value="RbfA"/>
    <property type="match status" value="1"/>
</dbReference>
<dbReference type="Pfam" id="PF02033">
    <property type="entry name" value="RBFA"/>
    <property type="match status" value="1"/>
</dbReference>
<comment type="subcellular location">
    <subcellularLocation>
        <location evidence="2">Cytoplasm</location>
    </subcellularLocation>
</comment>
<gene>
    <name evidence="2" type="primary">rbfA</name>
    <name evidence="3" type="ORF">A2042_08380</name>
</gene>
<evidence type="ECO:0000256" key="1">
    <source>
        <dbReference type="ARBA" id="ARBA00022517"/>
    </source>
</evidence>
<dbReference type="GO" id="GO:0030490">
    <property type="term" value="P:maturation of SSU-rRNA"/>
    <property type="evidence" value="ECO:0007669"/>
    <property type="project" value="UniProtKB-UniRule"/>
</dbReference>
<name>A0A1F7REK1_9BACT</name>
<proteinExistence type="inferred from homology"/>
<evidence type="ECO:0000313" key="4">
    <source>
        <dbReference type="Proteomes" id="UP000178526"/>
    </source>
</evidence>
<dbReference type="AlphaFoldDB" id="A0A1F7REK1"/>
<protein>
    <recommendedName>
        <fullName evidence="2">Ribosome-binding factor A</fullName>
    </recommendedName>
</protein>
<dbReference type="NCBIfam" id="TIGR00082">
    <property type="entry name" value="rbfA"/>
    <property type="match status" value="1"/>
</dbReference>
<dbReference type="GO" id="GO:0005829">
    <property type="term" value="C:cytosol"/>
    <property type="evidence" value="ECO:0007669"/>
    <property type="project" value="TreeGrafter"/>
</dbReference>
<dbReference type="Proteomes" id="UP000178526">
    <property type="component" value="Unassembled WGS sequence"/>
</dbReference>
<sequence>MRYKRIDRINELLHEEVADILFKEIKDPRIGFITITAVETTYDLSHAKVFVSIMGEEKDRELTIQGLKSATGYLRAKLKKRVNFHRIPEIEFVYDSSIEYGDRIDRILQELKKKESWEK</sequence>
<dbReference type="InterPro" id="IPR000238">
    <property type="entry name" value="RbfA"/>
</dbReference>
<dbReference type="PANTHER" id="PTHR33515">
    <property type="entry name" value="RIBOSOME-BINDING FACTOR A, CHLOROPLASTIC-RELATED"/>
    <property type="match status" value="1"/>
</dbReference>
<keyword evidence="2" id="KW-0963">Cytoplasm</keyword>
<evidence type="ECO:0000256" key="2">
    <source>
        <dbReference type="HAMAP-Rule" id="MF_00003"/>
    </source>
</evidence>
<evidence type="ECO:0000313" key="3">
    <source>
        <dbReference type="EMBL" id="OGL39628.1"/>
    </source>
</evidence>
<dbReference type="InterPro" id="IPR015946">
    <property type="entry name" value="KH_dom-like_a/b"/>
</dbReference>
<dbReference type="InterPro" id="IPR023799">
    <property type="entry name" value="RbfA_dom_sf"/>
</dbReference>
<organism evidence="3 4">
    <name type="scientific">Candidatus Schekmanbacteria bacterium GWA2_38_11</name>
    <dbReference type="NCBI Taxonomy" id="1817876"/>
    <lineage>
        <taxon>Bacteria</taxon>
        <taxon>Candidatus Schekmaniibacteriota</taxon>
    </lineage>
</organism>
<dbReference type="PANTHER" id="PTHR33515:SF1">
    <property type="entry name" value="RIBOSOME-BINDING FACTOR A, CHLOROPLASTIC-RELATED"/>
    <property type="match status" value="1"/>
</dbReference>
<keyword evidence="1 2" id="KW-0690">Ribosome biogenesis</keyword>
<dbReference type="SUPFAM" id="SSF89919">
    <property type="entry name" value="Ribosome-binding factor A, RbfA"/>
    <property type="match status" value="1"/>
</dbReference>
<dbReference type="GO" id="GO:0043024">
    <property type="term" value="F:ribosomal small subunit binding"/>
    <property type="evidence" value="ECO:0007669"/>
    <property type="project" value="TreeGrafter"/>
</dbReference>
<dbReference type="EMBL" id="MGDB01000114">
    <property type="protein sequence ID" value="OGL39628.1"/>
    <property type="molecule type" value="Genomic_DNA"/>
</dbReference>
<comment type="similarity">
    <text evidence="2">Belongs to the RbfA family.</text>
</comment>
<comment type="caution">
    <text evidence="3">The sequence shown here is derived from an EMBL/GenBank/DDBJ whole genome shotgun (WGS) entry which is preliminary data.</text>
</comment>